<evidence type="ECO:0000313" key="3">
    <source>
        <dbReference type="Proteomes" id="UP001501490"/>
    </source>
</evidence>
<feature type="transmembrane region" description="Helical" evidence="1">
    <location>
        <begin position="210"/>
        <end position="231"/>
    </location>
</feature>
<protein>
    <recommendedName>
        <fullName evidence="4">Rhomboid family intramembrane serine protease</fullName>
    </recommendedName>
</protein>
<keyword evidence="3" id="KW-1185">Reference proteome</keyword>
<keyword evidence="1" id="KW-1133">Transmembrane helix</keyword>
<gene>
    <name evidence="2" type="ORF">GCM10022236_32660</name>
</gene>
<organism evidence="2 3">
    <name type="scientific">Microlunatus ginsengisoli</name>
    <dbReference type="NCBI Taxonomy" id="363863"/>
    <lineage>
        <taxon>Bacteria</taxon>
        <taxon>Bacillati</taxon>
        <taxon>Actinomycetota</taxon>
        <taxon>Actinomycetes</taxon>
        <taxon>Propionibacteriales</taxon>
        <taxon>Propionibacteriaceae</taxon>
        <taxon>Microlunatus</taxon>
    </lineage>
</organism>
<dbReference type="EMBL" id="BAABAB010000022">
    <property type="protein sequence ID" value="GAA3627808.1"/>
    <property type="molecule type" value="Genomic_DNA"/>
</dbReference>
<dbReference type="Pfam" id="PF20401">
    <property type="entry name" value="Rhomboid_2"/>
    <property type="match status" value="1"/>
</dbReference>
<evidence type="ECO:0008006" key="4">
    <source>
        <dbReference type="Google" id="ProtNLM"/>
    </source>
</evidence>
<comment type="caution">
    <text evidence="2">The sequence shown here is derived from an EMBL/GenBank/DDBJ whole genome shotgun (WGS) entry which is preliminary data.</text>
</comment>
<feature type="transmembrane region" description="Helical" evidence="1">
    <location>
        <begin position="188"/>
        <end position="204"/>
    </location>
</feature>
<keyword evidence="1" id="KW-0812">Transmembrane</keyword>
<feature type="transmembrane region" description="Helical" evidence="1">
    <location>
        <begin position="164"/>
        <end position="181"/>
    </location>
</feature>
<keyword evidence="1" id="KW-0472">Membrane</keyword>
<feature type="transmembrane region" description="Helical" evidence="1">
    <location>
        <begin position="84"/>
        <end position="112"/>
    </location>
</feature>
<feature type="transmembrane region" description="Helical" evidence="1">
    <location>
        <begin position="46"/>
        <end position="64"/>
    </location>
</feature>
<proteinExistence type="predicted"/>
<name>A0ABP7AA05_9ACTN</name>
<evidence type="ECO:0000256" key="1">
    <source>
        <dbReference type="SAM" id="Phobius"/>
    </source>
</evidence>
<reference evidence="3" key="1">
    <citation type="journal article" date="2019" name="Int. J. Syst. Evol. Microbiol.">
        <title>The Global Catalogue of Microorganisms (GCM) 10K type strain sequencing project: providing services to taxonomists for standard genome sequencing and annotation.</title>
        <authorList>
            <consortium name="The Broad Institute Genomics Platform"/>
            <consortium name="The Broad Institute Genome Sequencing Center for Infectious Disease"/>
            <person name="Wu L."/>
            <person name="Ma J."/>
        </authorList>
    </citation>
    <scope>NUCLEOTIDE SEQUENCE [LARGE SCALE GENOMIC DNA]</scope>
    <source>
        <strain evidence="3">JCM 16929</strain>
    </source>
</reference>
<accession>A0ABP7AA05</accession>
<evidence type="ECO:0000313" key="2">
    <source>
        <dbReference type="EMBL" id="GAA3627808.1"/>
    </source>
</evidence>
<feature type="transmembrane region" description="Helical" evidence="1">
    <location>
        <begin position="124"/>
        <end position="144"/>
    </location>
</feature>
<sequence>MEQARADNAEVINEPGPGSGRTAALLTWLRRQWPVPFRPWAHGRDVAILYSTMVVVISLMIAIQPPHRLAALVEQSSTNLANMAAHPFAVLFLSAFVVSPATGLILIVPVLICYGEVQRWLGRVSTILVIVFGHVGATLVVMMLEITALHRHIVGFSVVVKPDVGVSYGMFAAIGALLFRVPPSWRTVYGLATLAVIAVLVIWFRDFTNLGHAAAYLIGISLSWLLHTAALRRPAMVQTGRKSAIVT</sequence>
<dbReference type="Proteomes" id="UP001501490">
    <property type="component" value="Unassembled WGS sequence"/>
</dbReference>
<dbReference type="InterPro" id="IPR046862">
    <property type="entry name" value="Rhomboid_2"/>
</dbReference>